<dbReference type="NCBIfam" id="TIGR04183">
    <property type="entry name" value="Por_Secre_tail"/>
    <property type="match status" value="1"/>
</dbReference>
<feature type="domain" description="Secretion system C-terminal sorting" evidence="3">
    <location>
        <begin position="132"/>
        <end position="198"/>
    </location>
</feature>
<dbReference type="RefSeq" id="WP_195871451.1">
    <property type="nucleotide sequence ID" value="NZ_JADOET010000007.1"/>
</dbReference>
<gene>
    <name evidence="4" type="ORF">ITJ86_09745</name>
</gene>
<reference evidence="4 5" key="1">
    <citation type="submission" date="2020-11" db="EMBL/GenBank/DDBJ databases">
        <title>Winogradskyella marina sp. nov., isolated from marine sediment.</title>
        <authorList>
            <person name="Bo J."/>
            <person name="Wang S."/>
            <person name="Song X."/>
            <person name="Du Z."/>
        </authorList>
    </citation>
    <scope>NUCLEOTIDE SEQUENCE [LARGE SCALE GENOMIC DNA]</scope>
    <source>
        <strain evidence="4 5">F6397</strain>
    </source>
</reference>
<accession>A0ABS0EL88</accession>
<evidence type="ECO:0000256" key="1">
    <source>
        <dbReference type="ARBA" id="ARBA00022729"/>
    </source>
</evidence>
<evidence type="ECO:0000259" key="3">
    <source>
        <dbReference type="Pfam" id="PF18962"/>
    </source>
</evidence>
<dbReference type="InterPro" id="IPR008969">
    <property type="entry name" value="CarboxyPept-like_regulatory"/>
</dbReference>
<dbReference type="InterPro" id="IPR026444">
    <property type="entry name" value="Secre_tail"/>
</dbReference>
<protein>
    <submittedName>
        <fullName evidence="4">T9SS type A sorting domain-containing protein</fullName>
    </submittedName>
</protein>
<feature type="signal peptide" evidence="2">
    <location>
        <begin position="1"/>
        <end position="19"/>
    </location>
</feature>
<sequence length="208" mass="22611">MKKMTLFILALSLSAIASAQITVTGIVTNDSIQLESASVMIKNSTNGIATNNKGEFKLEAKKGDTLSVSYLGYESKELVVNSDKYLTVKLIEGGSLEEVVINGYFNYRIGCSGMFSEVKQIVDISNEKKLNLFPNPSSNGIFQLMLVNNYSNVSISIADMSGKIIQNTTQQKFGKKGTIDLSTYPTGIYIVNIIADGSRLEPIKAIKS</sequence>
<comment type="caution">
    <text evidence="4">The sequence shown here is derived from an EMBL/GenBank/DDBJ whole genome shotgun (WGS) entry which is preliminary data.</text>
</comment>
<dbReference type="Gene3D" id="2.60.40.1120">
    <property type="entry name" value="Carboxypeptidase-like, regulatory domain"/>
    <property type="match status" value="1"/>
</dbReference>
<evidence type="ECO:0000313" key="4">
    <source>
        <dbReference type="EMBL" id="MBF8150180.1"/>
    </source>
</evidence>
<name>A0ABS0EL88_9FLAO</name>
<dbReference type="Pfam" id="PF13715">
    <property type="entry name" value="CarbopepD_reg_2"/>
    <property type="match status" value="1"/>
</dbReference>
<feature type="chain" id="PRO_5045047497" evidence="2">
    <location>
        <begin position="20"/>
        <end position="208"/>
    </location>
</feature>
<dbReference type="EMBL" id="JADOET010000007">
    <property type="protein sequence ID" value="MBF8150180.1"/>
    <property type="molecule type" value="Genomic_DNA"/>
</dbReference>
<keyword evidence="5" id="KW-1185">Reference proteome</keyword>
<keyword evidence="1 2" id="KW-0732">Signal</keyword>
<dbReference type="Pfam" id="PF18962">
    <property type="entry name" value="Por_Secre_tail"/>
    <property type="match status" value="1"/>
</dbReference>
<dbReference type="SUPFAM" id="SSF49464">
    <property type="entry name" value="Carboxypeptidase regulatory domain-like"/>
    <property type="match status" value="1"/>
</dbReference>
<organism evidence="4 5">
    <name type="scientific">Winogradskyella marina</name>
    <dbReference type="NCBI Taxonomy" id="2785530"/>
    <lineage>
        <taxon>Bacteria</taxon>
        <taxon>Pseudomonadati</taxon>
        <taxon>Bacteroidota</taxon>
        <taxon>Flavobacteriia</taxon>
        <taxon>Flavobacteriales</taxon>
        <taxon>Flavobacteriaceae</taxon>
        <taxon>Winogradskyella</taxon>
    </lineage>
</organism>
<proteinExistence type="predicted"/>
<dbReference type="Proteomes" id="UP000611215">
    <property type="component" value="Unassembled WGS sequence"/>
</dbReference>
<evidence type="ECO:0000313" key="5">
    <source>
        <dbReference type="Proteomes" id="UP000611215"/>
    </source>
</evidence>
<evidence type="ECO:0000256" key="2">
    <source>
        <dbReference type="SAM" id="SignalP"/>
    </source>
</evidence>